<reference evidence="3" key="1">
    <citation type="submission" date="2007-12" db="EMBL/GenBank/DDBJ databases">
        <title>Annotation of Entamoeba dispar SAW760.</title>
        <authorList>
            <person name="Lorenzi H."/>
            <person name="Inman J."/>
            <person name="Schobel S."/>
            <person name="Amedeo P."/>
            <person name="Caler E."/>
        </authorList>
    </citation>
    <scope>NUCLEOTIDE SEQUENCE [LARGE SCALE GENOMIC DNA]</scope>
    <source>
        <strain evidence="3">ATCC PRA-260 / SAW760</strain>
    </source>
</reference>
<feature type="transmembrane region" description="Helical" evidence="1">
    <location>
        <begin position="46"/>
        <end position="66"/>
    </location>
</feature>
<feature type="transmembrane region" description="Helical" evidence="1">
    <location>
        <begin position="73"/>
        <end position="92"/>
    </location>
</feature>
<keyword evidence="1" id="KW-0472">Membrane</keyword>
<dbReference type="KEGG" id="edi:EDI_025280"/>
<feature type="transmembrane region" description="Helical" evidence="1">
    <location>
        <begin position="98"/>
        <end position="121"/>
    </location>
</feature>
<dbReference type="GeneID" id="5880778"/>
<organism evidence="3">
    <name type="scientific">Entamoeba dispar (strain ATCC PRA-260 / SAW760)</name>
    <dbReference type="NCBI Taxonomy" id="370354"/>
    <lineage>
        <taxon>Eukaryota</taxon>
        <taxon>Amoebozoa</taxon>
        <taxon>Evosea</taxon>
        <taxon>Archamoebae</taxon>
        <taxon>Mastigamoebida</taxon>
        <taxon>Entamoebidae</taxon>
        <taxon>Entamoeba</taxon>
    </lineage>
</organism>
<evidence type="ECO:0000313" key="3">
    <source>
        <dbReference type="Proteomes" id="UP000008076"/>
    </source>
</evidence>
<gene>
    <name evidence="2" type="ORF">EDI_025280</name>
</gene>
<keyword evidence="1" id="KW-1133">Transmembrane helix</keyword>
<dbReference type="EMBL" id="DS548640">
    <property type="protein sequence ID" value="EDR27976.1"/>
    <property type="molecule type" value="Genomic_DNA"/>
</dbReference>
<name>B0EBX0_ENTDS</name>
<protein>
    <submittedName>
        <fullName evidence="2">Uncharacterized protein</fullName>
    </submittedName>
</protein>
<feature type="transmembrane region" description="Helical" evidence="1">
    <location>
        <begin position="21"/>
        <end position="40"/>
    </location>
</feature>
<dbReference type="AlphaFoldDB" id="B0EBX0"/>
<accession>B0EBX0</accession>
<sequence>MLIKFINITFQLPPTKILPTFIIKFIYLLLFYIFFSLNIFQLPLSIFHIIQLISMIELQHIHFTVLFTSLYELFLFLLISIIYLFFYLIFIFPIFILLFYFILFLYISYLFLSFYLFLFFLSFY</sequence>
<keyword evidence="1" id="KW-0812">Transmembrane</keyword>
<keyword evidence="3" id="KW-1185">Reference proteome</keyword>
<evidence type="ECO:0000313" key="2">
    <source>
        <dbReference type="EMBL" id="EDR27976.1"/>
    </source>
</evidence>
<dbReference type="VEuPathDB" id="AmoebaDB:EDI_025280"/>
<proteinExistence type="predicted"/>
<evidence type="ECO:0000256" key="1">
    <source>
        <dbReference type="SAM" id="Phobius"/>
    </source>
</evidence>
<dbReference type="RefSeq" id="XP_001735810.1">
    <property type="nucleotide sequence ID" value="XM_001735758.1"/>
</dbReference>
<dbReference type="Proteomes" id="UP000008076">
    <property type="component" value="Unassembled WGS sequence"/>
</dbReference>